<dbReference type="SUPFAM" id="SSF46955">
    <property type="entry name" value="Putative DNA-binding domain"/>
    <property type="match status" value="1"/>
</dbReference>
<dbReference type="EMBL" id="MT144609">
    <property type="protein sequence ID" value="QJA43574.1"/>
    <property type="molecule type" value="Genomic_DNA"/>
</dbReference>
<name>A0A6H1Z7P0_9ZZZZ</name>
<proteinExistence type="predicted"/>
<dbReference type="NCBIfam" id="TIGR01764">
    <property type="entry name" value="excise"/>
    <property type="match status" value="1"/>
</dbReference>
<organism evidence="2">
    <name type="scientific">viral metagenome</name>
    <dbReference type="NCBI Taxonomy" id="1070528"/>
    <lineage>
        <taxon>unclassified sequences</taxon>
        <taxon>metagenomes</taxon>
        <taxon>organismal metagenomes</taxon>
    </lineage>
</organism>
<feature type="domain" description="Helix-turn-helix" evidence="1">
    <location>
        <begin position="8"/>
        <end position="56"/>
    </location>
</feature>
<reference evidence="2" key="1">
    <citation type="submission" date="2020-03" db="EMBL/GenBank/DDBJ databases">
        <title>The deep terrestrial virosphere.</title>
        <authorList>
            <person name="Holmfeldt K."/>
            <person name="Nilsson E."/>
            <person name="Simone D."/>
            <person name="Lopez-Fernandez M."/>
            <person name="Wu X."/>
            <person name="de Brujin I."/>
            <person name="Lundin D."/>
            <person name="Andersson A."/>
            <person name="Bertilsson S."/>
            <person name="Dopson M."/>
        </authorList>
    </citation>
    <scope>NUCLEOTIDE SEQUENCE</scope>
    <source>
        <strain evidence="4">MM415B00439</strain>
        <strain evidence="3">TM448A00343</strain>
        <strain evidence="2">TM448B00310</strain>
    </source>
</reference>
<dbReference type="AlphaFoldDB" id="A0A6H1Z7P0"/>
<dbReference type="EMBL" id="MT141531">
    <property type="protein sequence ID" value="QJA65073.1"/>
    <property type="molecule type" value="Genomic_DNA"/>
</dbReference>
<dbReference type="InterPro" id="IPR041657">
    <property type="entry name" value="HTH_17"/>
</dbReference>
<accession>A0A6H1Z7P0</accession>
<dbReference type="Pfam" id="PF12728">
    <property type="entry name" value="HTH_17"/>
    <property type="match status" value="1"/>
</dbReference>
<protein>
    <submittedName>
        <fullName evidence="2">Putative DNA binding, helix-turn-helix domain containing protein</fullName>
    </submittedName>
</protein>
<dbReference type="InterPro" id="IPR010093">
    <property type="entry name" value="SinI_DNA-bd"/>
</dbReference>
<dbReference type="EMBL" id="MT144006">
    <property type="protein sequence ID" value="QJA46279.1"/>
    <property type="molecule type" value="Genomic_DNA"/>
</dbReference>
<dbReference type="Gene3D" id="1.10.1660.10">
    <property type="match status" value="1"/>
</dbReference>
<evidence type="ECO:0000313" key="4">
    <source>
        <dbReference type="EMBL" id="QJA65073.1"/>
    </source>
</evidence>
<evidence type="ECO:0000313" key="3">
    <source>
        <dbReference type="EMBL" id="QJA46279.1"/>
    </source>
</evidence>
<gene>
    <name evidence="4" type="ORF">MM415B00439_0029</name>
    <name evidence="3" type="ORF">TM448A00343_0031</name>
    <name evidence="2" type="ORF">TM448B00310_0011</name>
</gene>
<sequence length="58" mass="6417">MVTTDTKLLTTKEAAEILGVAKCTIYRWLNRGWLCSITLPNGNKRIPKVAVDKALSGR</sequence>
<evidence type="ECO:0000313" key="2">
    <source>
        <dbReference type="EMBL" id="QJA43574.1"/>
    </source>
</evidence>
<dbReference type="InterPro" id="IPR009061">
    <property type="entry name" value="DNA-bd_dom_put_sf"/>
</dbReference>
<dbReference type="GO" id="GO:0003677">
    <property type="term" value="F:DNA binding"/>
    <property type="evidence" value="ECO:0007669"/>
    <property type="project" value="InterPro"/>
</dbReference>
<evidence type="ECO:0000259" key="1">
    <source>
        <dbReference type="Pfam" id="PF12728"/>
    </source>
</evidence>